<evidence type="ECO:0008006" key="3">
    <source>
        <dbReference type="Google" id="ProtNLM"/>
    </source>
</evidence>
<dbReference type="VEuPathDB" id="TrichDB:TVAGG3_1012130"/>
<dbReference type="PANTHER" id="PTHR35609:SF1">
    <property type="entry name" value="MACRO DOMAIN-CONTAINING PROTEIN"/>
    <property type="match status" value="1"/>
</dbReference>
<dbReference type="InParanoid" id="A2DLV1"/>
<dbReference type="Proteomes" id="UP000001542">
    <property type="component" value="Unassembled WGS sequence"/>
</dbReference>
<proteinExistence type="predicted"/>
<dbReference type="OMA" id="FTQGPAC"/>
<keyword evidence="2" id="KW-1185">Reference proteome</keyword>
<dbReference type="RefSeq" id="XP_001579540.1">
    <property type="nucleotide sequence ID" value="XM_001579490.1"/>
</dbReference>
<name>A2DLV1_TRIV3</name>
<dbReference type="VEuPathDB" id="TrichDB:TVAG_462390"/>
<reference evidence="1" key="1">
    <citation type="submission" date="2006-10" db="EMBL/GenBank/DDBJ databases">
        <authorList>
            <person name="Amadeo P."/>
            <person name="Zhao Q."/>
            <person name="Wortman J."/>
            <person name="Fraser-Liggett C."/>
            <person name="Carlton J."/>
        </authorList>
    </citation>
    <scope>NUCLEOTIDE SEQUENCE</scope>
    <source>
        <strain evidence="1">G3</strain>
    </source>
</reference>
<dbReference type="KEGG" id="tva:5464055"/>
<dbReference type="eggNOG" id="ENOG502RZ3W">
    <property type="taxonomic scope" value="Eukaryota"/>
</dbReference>
<evidence type="ECO:0000313" key="2">
    <source>
        <dbReference type="Proteomes" id="UP000001542"/>
    </source>
</evidence>
<organism evidence="1 2">
    <name type="scientific">Trichomonas vaginalis (strain ATCC PRA-98 / G3)</name>
    <dbReference type="NCBI Taxonomy" id="412133"/>
    <lineage>
        <taxon>Eukaryota</taxon>
        <taxon>Metamonada</taxon>
        <taxon>Parabasalia</taxon>
        <taxon>Trichomonadida</taxon>
        <taxon>Trichomonadidae</taxon>
        <taxon>Trichomonas</taxon>
    </lineage>
</organism>
<accession>A2DLV1</accession>
<evidence type="ECO:0000313" key="1">
    <source>
        <dbReference type="EMBL" id="EAY18554.1"/>
    </source>
</evidence>
<dbReference type="EMBL" id="DS113217">
    <property type="protein sequence ID" value="EAY18554.1"/>
    <property type="molecule type" value="Genomic_DNA"/>
</dbReference>
<dbReference type="OrthoDB" id="5207264at2759"/>
<dbReference type="AlphaFoldDB" id="A2DLV1"/>
<reference evidence="1" key="2">
    <citation type="journal article" date="2007" name="Science">
        <title>Draft genome sequence of the sexually transmitted pathogen Trichomonas vaginalis.</title>
        <authorList>
            <person name="Carlton J.M."/>
            <person name="Hirt R.P."/>
            <person name="Silva J.C."/>
            <person name="Delcher A.L."/>
            <person name="Schatz M."/>
            <person name="Zhao Q."/>
            <person name="Wortman J.R."/>
            <person name="Bidwell S.L."/>
            <person name="Alsmark U.C.M."/>
            <person name="Besteiro S."/>
            <person name="Sicheritz-Ponten T."/>
            <person name="Noel C.J."/>
            <person name="Dacks J.B."/>
            <person name="Foster P.G."/>
            <person name="Simillion C."/>
            <person name="Van de Peer Y."/>
            <person name="Miranda-Saavedra D."/>
            <person name="Barton G.J."/>
            <person name="Westrop G.D."/>
            <person name="Mueller S."/>
            <person name="Dessi D."/>
            <person name="Fiori P.L."/>
            <person name="Ren Q."/>
            <person name="Paulsen I."/>
            <person name="Zhang H."/>
            <person name="Bastida-Corcuera F.D."/>
            <person name="Simoes-Barbosa A."/>
            <person name="Brown M.T."/>
            <person name="Hayes R.D."/>
            <person name="Mukherjee M."/>
            <person name="Okumura C.Y."/>
            <person name="Schneider R."/>
            <person name="Smith A.J."/>
            <person name="Vanacova S."/>
            <person name="Villalvazo M."/>
            <person name="Haas B.J."/>
            <person name="Pertea M."/>
            <person name="Feldblyum T.V."/>
            <person name="Utterback T.R."/>
            <person name="Shu C.L."/>
            <person name="Osoegawa K."/>
            <person name="de Jong P.J."/>
            <person name="Hrdy I."/>
            <person name="Horvathova L."/>
            <person name="Zubacova Z."/>
            <person name="Dolezal P."/>
            <person name="Malik S.B."/>
            <person name="Logsdon J.M. Jr."/>
            <person name="Henze K."/>
            <person name="Gupta A."/>
            <person name="Wang C.C."/>
            <person name="Dunne R.L."/>
            <person name="Upcroft J.A."/>
            <person name="Upcroft P."/>
            <person name="White O."/>
            <person name="Salzberg S.L."/>
            <person name="Tang P."/>
            <person name="Chiu C.-H."/>
            <person name="Lee Y.-S."/>
            <person name="Embley T.M."/>
            <person name="Coombs G.H."/>
            <person name="Mottram J.C."/>
            <person name="Tachezy J."/>
            <person name="Fraser-Liggett C.M."/>
            <person name="Johnson P.J."/>
        </authorList>
    </citation>
    <scope>NUCLEOTIDE SEQUENCE [LARGE SCALE GENOMIC DNA]</scope>
    <source>
        <strain evidence="1">G3</strain>
    </source>
</reference>
<gene>
    <name evidence="1" type="ORF">TVAG_462390</name>
</gene>
<dbReference type="PANTHER" id="PTHR35609">
    <property type="entry name" value="MACRO DOMAIN-CONTAINING PROTEIN"/>
    <property type="match status" value="1"/>
</dbReference>
<protein>
    <recommendedName>
        <fullName evidence="3">Macro domain-containing protein</fullName>
    </recommendedName>
</protein>
<sequence length="354" mass="39881">MQIKGEDWFKHYAGFEEYVKGVYENMVLTENDGFCQIQSKINGKTFNCGKFTIRTIDSFNLEPIGNGKLHIICGKGRYSKRMDLVDVLQMQNNPDFNGATFLAASNFNCLEFPSAKSRASHGIRFYAVDVTQGPTLSIASFGAILYRNYFLPYGKTQENVDDEINLLDSTPIFVNHGKACLSTDEEMKLVENFDFSNENLYKIGVHENVEVTTNRLQQFNYIDAKPDQYVHQVFAASFALGSYVARNERNLEILSEILFYEYKLTILAAWENSLKYPDRAGSKKCVLTTLGMGVFNNPPEIVGNAISKCKDLILESGLDVYVVCFSDNNRDGFGAIYPHLKDAIESTQGTVIYA</sequence>